<dbReference type="Proteomes" id="UP000002316">
    <property type="component" value="Chromosome 5"/>
</dbReference>
<accession>C9ZND6</accession>
<evidence type="ECO:0000313" key="2">
    <source>
        <dbReference type="EMBL" id="CBH10914.1"/>
    </source>
</evidence>
<gene>
    <name evidence="2" type="ORF">TbgDal_V520</name>
</gene>
<dbReference type="KEGG" id="tbg:TbgDal_V520"/>
<feature type="region of interest" description="Disordered" evidence="1">
    <location>
        <begin position="1"/>
        <end position="33"/>
    </location>
</feature>
<proteinExistence type="predicted"/>
<evidence type="ECO:0000256" key="1">
    <source>
        <dbReference type="SAM" id="MobiDB-lite"/>
    </source>
</evidence>
<dbReference type="AlphaFoldDB" id="C9ZND6"/>
<dbReference type="EMBL" id="FN554968">
    <property type="protein sequence ID" value="CBH10914.1"/>
    <property type="molecule type" value="Genomic_DNA"/>
</dbReference>
<evidence type="ECO:0000313" key="3">
    <source>
        <dbReference type="Proteomes" id="UP000002316"/>
    </source>
</evidence>
<sequence>METQNEVKEGESDNEEPPHPHAHTHLSPLNHFAPNYTAEPHLFETPSEHSLPSMRTYKLYAYVVIIGSCIASEGGNNNNNNITTYNHHLFPPPSNSFSDHAVN</sequence>
<dbReference type="RefSeq" id="XP_011773201.1">
    <property type="nucleotide sequence ID" value="XM_011774899.1"/>
</dbReference>
<protein>
    <submittedName>
        <fullName evidence="2">Uncharacterized protein</fullName>
    </submittedName>
</protein>
<reference evidence="3" key="1">
    <citation type="journal article" date="2010" name="PLoS Negl. Trop. Dis.">
        <title>The genome sequence of Trypanosoma brucei gambiense, causative agent of chronic human african trypanosomiasis.</title>
        <authorList>
            <person name="Jackson A.P."/>
            <person name="Sanders M."/>
            <person name="Berry A."/>
            <person name="McQuillan J."/>
            <person name="Aslett M.A."/>
            <person name="Quail M.A."/>
            <person name="Chukualim B."/>
            <person name="Capewell P."/>
            <person name="MacLeod A."/>
            <person name="Melville S.E."/>
            <person name="Gibson W."/>
            <person name="Barry J.D."/>
            <person name="Berriman M."/>
            <person name="Hertz-Fowler C."/>
        </authorList>
    </citation>
    <scope>NUCLEOTIDE SEQUENCE [LARGE SCALE GENOMIC DNA]</scope>
    <source>
        <strain evidence="3">MHOM/CI/86/DAL972</strain>
    </source>
</reference>
<feature type="compositionally biased region" description="Basic and acidic residues" evidence="1">
    <location>
        <begin position="1"/>
        <end position="19"/>
    </location>
</feature>
<name>C9ZND6_TRYB9</name>
<dbReference type="GeneID" id="23861535"/>
<organism evidence="2 3">
    <name type="scientific">Trypanosoma brucei gambiense (strain MHOM/CI/86/DAL972)</name>
    <dbReference type="NCBI Taxonomy" id="679716"/>
    <lineage>
        <taxon>Eukaryota</taxon>
        <taxon>Discoba</taxon>
        <taxon>Euglenozoa</taxon>
        <taxon>Kinetoplastea</taxon>
        <taxon>Metakinetoplastina</taxon>
        <taxon>Trypanosomatida</taxon>
        <taxon>Trypanosomatidae</taxon>
        <taxon>Trypanosoma</taxon>
    </lineage>
</organism>